<accession>A0AAF1C5Q0</accession>
<keyword evidence="7" id="KW-0067">ATP-binding</keyword>
<reference evidence="10" key="1">
    <citation type="submission" date="2023-11" db="EMBL/GenBank/DDBJ databases">
        <title>Genome sequence of Cyanobacterium aponinum BCRC AL20115.</title>
        <authorList>
            <person name="Chang H.-Y."/>
            <person name="Lin K.-M."/>
            <person name="Hsueh H.-T."/>
            <person name="Chu H.-A."/>
            <person name="Kuo C.-H."/>
        </authorList>
    </citation>
    <scope>NUCLEOTIDE SEQUENCE</scope>
    <source>
        <strain evidence="10">AL20115</strain>
    </source>
</reference>
<dbReference type="PANTHER" id="PTHR43071:SF1">
    <property type="entry name" value="2-AMINO-4-HYDROXY-6-HYDROXYMETHYLDIHYDROPTERIDINE PYROPHOSPHOKINASE"/>
    <property type="match status" value="1"/>
</dbReference>
<evidence type="ECO:0000256" key="3">
    <source>
        <dbReference type="ARBA" id="ARBA00013253"/>
    </source>
</evidence>
<keyword evidence="5" id="KW-0547">Nucleotide-binding</keyword>
<dbReference type="GO" id="GO:0005524">
    <property type="term" value="F:ATP binding"/>
    <property type="evidence" value="ECO:0007669"/>
    <property type="project" value="UniProtKB-KW"/>
</dbReference>
<dbReference type="InterPro" id="IPR035907">
    <property type="entry name" value="Hppk_sf"/>
</dbReference>
<organism evidence="10">
    <name type="scientific">Cyanobacterium aponinum AL20115</name>
    <dbReference type="NCBI Taxonomy" id="3090662"/>
    <lineage>
        <taxon>Bacteria</taxon>
        <taxon>Bacillati</taxon>
        <taxon>Cyanobacteriota</taxon>
        <taxon>Cyanophyceae</taxon>
        <taxon>Oscillatoriophycideae</taxon>
        <taxon>Chroococcales</taxon>
        <taxon>Geminocystaceae</taxon>
        <taxon>Cyanobacterium</taxon>
    </lineage>
</organism>
<dbReference type="RefSeq" id="WP_190361242.1">
    <property type="nucleotide sequence ID" value="NZ_CP138348.1"/>
</dbReference>
<sequence>MIHDQPQEVNSLVSIMTKNYQEISTSSEYQNAFPNETLSVIALGSNLGDSQKILNEAIFTLKETEKIQLINHSHWYQTKPVGPPQPDYLNGCAIINTTLSPHQLLNTLLEIEKKFGRERKEKWGARTLDLDLIFYGDLILNTSTLEIPHPRMRERTFVLEPLAEIAPHWIDPVTGLRVSELLINISENKTLNLEA</sequence>
<evidence type="ECO:0000256" key="6">
    <source>
        <dbReference type="ARBA" id="ARBA00022777"/>
    </source>
</evidence>
<protein>
    <recommendedName>
        <fullName evidence="3">2-amino-4-hydroxy-6-hydroxymethyldihydropteridine diphosphokinase</fullName>
        <ecNumber evidence="3">2.7.6.3</ecNumber>
    </recommendedName>
</protein>
<evidence type="ECO:0000256" key="8">
    <source>
        <dbReference type="ARBA" id="ARBA00022909"/>
    </source>
</evidence>
<dbReference type="GO" id="GO:0003848">
    <property type="term" value="F:2-amino-4-hydroxy-6-hydroxymethyldihydropteridine diphosphokinase activity"/>
    <property type="evidence" value="ECO:0007669"/>
    <property type="project" value="UniProtKB-EC"/>
</dbReference>
<dbReference type="PANTHER" id="PTHR43071">
    <property type="entry name" value="2-AMINO-4-HYDROXY-6-HYDROXYMETHYLDIHYDROPTERIDINE PYROPHOSPHOKINASE"/>
    <property type="match status" value="1"/>
</dbReference>
<evidence type="ECO:0000313" key="10">
    <source>
        <dbReference type="EMBL" id="WPF89381.1"/>
    </source>
</evidence>
<dbReference type="SUPFAM" id="SSF55083">
    <property type="entry name" value="6-hydroxymethyl-7,8-dihydropterin pyrophosphokinase, HPPK"/>
    <property type="match status" value="1"/>
</dbReference>
<dbReference type="Pfam" id="PF01288">
    <property type="entry name" value="HPPK"/>
    <property type="match status" value="1"/>
</dbReference>
<evidence type="ECO:0000256" key="5">
    <source>
        <dbReference type="ARBA" id="ARBA00022741"/>
    </source>
</evidence>
<dbReference type="InterPro" id="IPR000550">
    <property type="entry name" value="Hppk"/>
</dbReference>
<feature type="domain" description="7,8-dihydro-6-hydroxymethylpterin-pyrophosphokinase" evidence="9">
    <location>
        <begin position="122"/>
        <end position="133"/>
    </location>
</feature>
<dbReference type="Gene3D" id="3.30.70.560">
    <property type="entry name" value="7,8-Dihydro-6-hydroxymethylpterin-pyrophosphokinase HPPK"/>
    <property type="match status" value="1"/>
</dbReference>
<gene>
    <name evidence="10" type="primary">folK</name>
    <name evidence="10" type="ORF">SAY89_03635</name>
</gene>
<keyword evidence="4 10" id="KW-0808">Transferase</keyword>
<dbReference type="GO" id="GO:0046656">
    <property type="term" value="P:folic acid biosynthetic process"/>
    <property type="evidence" value="ECO:0007669"/>
    <property type="project" value="UniProtKB-KW"/>
</dbReference>
<dbReference type="EC" id="2.7.6.3" evidence="3"/>
<dbReference type="GO" id="GO:0016301">
    <property type="term" value="F:kinase activity"/>
    <property type="evidence" value="ECO:0007669"/>
    <property type="project" value="UniProtKB-KW"/>
</dbReference>
<keyword evidence="8" id="KW-0289">Folate biosynthesis</keyword>
<dbReference type="AlphaFoldDB" id="A0AAF1C5Q0"/>
<evidence type="ECO:0000256" key="2">
    <source>
        <dbReference type="ARBA" id="ARBA00005051"/>
    </source>
</evidence>
<evidence type="ECO:0000256" key="4">
    <source>
        <dbReference type="ARBA" id="ARBA00022679"/>
    </source>
</evidence>
<dbReference type="EMBL" id="CP138348">
    <property type="protein sequence ID" value="WPF89381.1"/>
    <property type="molecule type" value="Genomic_DNA"/>
</dbReference>
<comment type="catalytic activity">
    <reaction evidence="1">
        <text>6-hydroxymethyl-7,8-dihydropterin + ATP = (7,8-dihydropterin-6-yl)methyl diphosphate + AMP + H(+)</text>
        <dbReference type="Rhea" id="RHEA:11412"/>
        <dbReference type="ChEBI" id="CHEBI:15378"/>
        <dbReference type="ChEBI" id="CHEBI:30616"/>
        <dbReference type="ChEBI" id="CHEBI:44841"/>
        <dbReference type="ChEBI" id="CHEBI:72950"/>
        <dbReference type="ChEBI" id="CHEBI:456215"/>
        <dbReference type="EC" id="2.7.6.3"/>
    </reaction>
</comment>
<evidence type="ECO:0000256" key="7">
    <source>
        <dbReference type="ARBA" id="ARBA00022840"/>
    </source>
</evidence>
<proteinExistence type="predicted"/>
<comment type="pathway">
    <text evidence="2">Cofactor biosynthesis; tetrahydrofolate biosynthesis; 2-amino-4-hydroxy-6-hydroxymethyl-7,8-dihydropteridine diphosphate from 7,8-dihydroneopterin triphosphate: step 4/4.</text>
</comment>
<name>A0AAF1C5Q0_9CHRO</name>
<dbReference type="NCBIfam" id="TIGR01498">
    <property type="entry name" value="folK"/>
    <property type="match status" value="1"/>
</dbReference>
<evidence type="ECO:0000256" key="1">
    <source>
        <dbReference type="ARBA" id="ARBA00000198"/>
    </source>
</evidence>
<keyword evidence="6" id="KW-0418">Kinase</keyword>
<evidence type="ECO:0000259" key="9">
    <source>
        <dbReference type="PROSITE" id="PS00794"/>
    </source>
</evidence>
<dbReference type="CDD" id="cd00483">
    <property type="entry name" value="HPPK"/>
    <property type="match status" value="1"/>
</dbReference>
<dbReference type="PROSITE" id="PS00794">
    <property type="entry name" value="HPPK"/>
    <property type="match status" value="1"/>
</dbReference>